<name>A0A1F5VUM5_9BACT</name>
<gene>
    <name evidence="1" type="ORF">A2Y62_10780</name>
</gene>
<comment type="caution">
    <text evidence="1">The sequence shown here is derived from an EMBL/GenBank/DDBJ whole genome shotgun (WGS) entry which is preliminary data.</text>
</comment>
<evidence type="ECO:0000313" key="1">
    <source>
        <dbReference type="EMBL" id="OGF67033.1"/>
    </source>
</evidence>
<dbReference type="SUPFAM" id="SSF82171">
    <property type="entry name" value="DPP6 N-terminal domain-like"/>
    <property type="match status" value="1"/>
</dbReference>
<protein>
    <recommendedName>
        <fullName evidence="3">Bacterial surface antigen (D15) domain-containing protein</fullName>
    </recommendedName>
</protein>
<evidence type="ECO:0000313" key="2">
    <source>
        <dbReference type="Proteomes" id="UP000178943"/>
    </source>
</evidence>
<accession>A0A1F5VUM5</accession>
<evidence type="ECO:0008006" key="3">
    <source>
        <dbReference type="Google" id="ProtNLM"/>
    </source>
</evidence>
<dbReference type="Gene3D" id="2.120.10.30">
    <property type="entry name" value="TolB, C-terminal domain"/>
    <property type="match status" value="1"/>
</dbReference>
<reference evidence="1 2" key="1">
    <citation type="journal article" date="2016" name="Nat. Commun.">
        <title>Thousands of microbial genomes shed light on interconnected biogeochemical processes in an aquifer system.</title>
        <authorList>
            <person name="Anantharaman K."/>
            <person name="Brown C.T."/>
            <person name="Hug L.A."/>
            <person name="Sharon I."/>
            <person name="Castelle C.J."/>
            <person name="Probst A.J."/>
            <person name="Thomas B.C."/>
            <person name="Singh A."/>
            <person name="Wilkins M.J."/>
            <person name="Karaoz U."/>
            <person name="Brodie E.L."/>
            <person name="Williams K.H."/>
            <person name="Hubbard S.S."/>
            <person name="Banfield J.F."/>
        </authorList>
    </citation>
    <scope>NUCLEOTIDE SEQUENCE [LARGE SCALE GENOMIC DNA]</scope>
</reference>
<dbReference type="AlphaFoldDB" id="A0A1F5VUM5"/>
<dbReference type="STRING" id="1817863.A2Y62_10780"/>
<dbReference type="EMBL" id="MFGW01000074">
    <property type="protein sequence ID" value="OGF67033.1"/>
    <property type="molecule type" value="Genomic_DNA"/>
</dbReference>
<proteinExistence type="predicted"/>
<dbReference type="InterPro" id="IPR011042">
    <property type="entry name" value="6-blade_b-propeller_TolB-like"/>
</dbReference>
<sequence length="547" mass="62909">MTTNKVTRLTYGLRAKDPDFANEDIIFVLNESYNSSIHSLPRNKIPCKEKHCHSRIIIQGEQGTQYSGPKWNEKKKLIAAAKWKINGIMSIIIFTKEGDIIDEIGGDTSRFLSPIWSSDGEYVLFSSDMDGIFNIYSYSLQNKKICKLTSEISGAFYPALLETELAYVRYAAHGYQIASIPLTKNIATCNTPIEMNTPGKITNVNTQKNTYPVSNYSAFSFLIPRYWTPIVFTKEKDIQLGIFTSSKDLLYHSYTLSLSYGYHSNKFMYEFHYNYDRFYPTLGISIKKDLNWYADNDYYSTKEVDLFAYFPFRHLTYQTYASMGISRENHYNHLPYSEKNFSFTWFSIVTGFNNAKKYPYSISPTDGRTIQVQFENALNKNEINGSLYKVQINWNEYIPFIFGHHVIAIKTAYGKSWGNSDFRLVYFMGGFDSDADLLPLRGYKKNVFAASEAAMSNLEYHAPLFNFERGKGNIPVFLQKLHISFFMDFAKARSFQNIWFTKKSYGIEASLDMTLAYELNASISAGYAKGIDAGGINQFYLYFSSDF</sequence>
<dbReference type="Proteomes" id="UP000178943">
    <property type="component" value="Unassembled WGS sequence"/>
</dbReference>
<organism evidence="1 2">
    <name type="scientific">Candidatus Fischerbacteria bacterium RBG_13_37_8</name>
    <dbReference type="NCBI Taxonomy" id="1817863"/>
    <lineage>
        <taxon>Bacteria</taxon>
        <taxon>Candidatus Fischeribacteriota</taxon>
    </lineage>
</organism>